<dbReference type="InterPro" id="IPR003593">
    <property type="entry name" value="AAA+_ATPase"/>
</dbReference>
<dbReference type="PROSITE" id="PS50893">
    <property type="entry name" value="ABC_TRANSPORTER_2"/>
    <property type="match status" value="1"/>
</dbReference>
<keyword evidence="3" id="KW-0813">Transport</keyword>
<keyword evidence="11" id="KW-1185">Reference proteome</keyword>
<keyword evidence="7" id="KW-0029">Amino-acid transport</keyword>
<dbReference type="InterPro" id="IPR050086">
    <property type="entry name" value="MetN_ABC_transporter-like"/>
</dbReference>
<feature type="domain" description="ABC transporter" evidence="9">
    <location>
        <begin position="2"/>
        <end position="236"/>
    </location>
</feature>
<dbReference type="Pfam" id="PF00005">
    <property type="entry name" value="ABC_tran"/>
    <property type="match status" value="1"/>
</dbReference>
<dbReference type="SMART" id="SM00382">
    <property type="entry name" value="AAA"/>
    <property type="match status" value="1"/>
</dbReference>
<keyword evidence="4" id="KW-1003">Cell membrane</keyword>
<name>A0A7W9RZI4_9HYPH</name>
<dbReference type="InterPro" id="IPR027417">
    <property type="entry name" value="P-loop_NTPase"/>
</dbReference>
<evidence type="ECO:0000256" key="5">
    <source>
        <dbReference type="ARBA" id="ARBA00022741"/>
    </source>
</evidence>
<organism evidence="10 11">
    <name type="scientific">Aquamicrobium lusatiense</name>
    <dbReference type="NCBI Taxonomy" id="89772"/>
    <lineage>
        <taxon>Bacteria</taxon>
        <taxon>Pseudomonadati</taxon>
        <taxon>Pseudomonadota</taxon>
        <taxon>Alphaproteobacteria</taxon>
        <taxon>Hyphomicrobiales</taxon>
        <taxon>Phyllobacteriaceae</taxon>
        <taxon>Aquamicrobium</taxon>
    </lineage>
</organism>
<dbReference type="InterPro" id="IPR017871">
    <property type="entry name" value="ABC_transporter-like_CS"/>
</dbReference>
<dbReference type="CDD" id="cd03262">
    <property type="entry name" value="ABC_HisP_GlnQ"/>
    <property type="match status" value="1"/>
</dbReference>
<gene>
    <name evidence="10" type="ORF">HNR59_000737</name>
</gene>
<keyword evidence="6 10" id="KW-0067">ATP-binding</keyword>
<evidence type="ECO:0000313" key="11">
    <source>
        <dbReference type="Proteomes" id="UP000533306"/>
    </source>
</evidence>
<dbReference type="FunFam" id="3.40.50.300:FF:000020">
    <property type="entry name" value="Amino acid ABC transporter ATP-binding component"/>
    <property type="match status" value="1"/>
</dbReference>
<dbReference type="Proteomes" id="UP000533306">
    <property type="component" value="Unassembled WGS sequence"/>
</dbReference>
<evidence type="ECO:0000259" key="9">
    <source>
        <dbReference type="PROSITE" id="PS50893"/>
    </source>
</evidence>
<evidence type="ECO:0000256" key="6">
    <source>
        <dbReference type="ARBA" id="ARBA00022840"/>
    </source>
</evidence>
<dbReference type="InterPro" id="IPR003439">
    <property type="entry name" value="ABC_transporter-like_ATP-bd"/>
</dbReference>
<evidence type="ECO:0000313" key="10">
    <source>
        <dbReference type="EMBL" id="MBB6011392.1"/>
    </source>
</evidence>
<evidence type="ECO:0000256" key="2">
    <source>
        <dbReference type="ARBA" id="ARBA00005417"/>
    </source>
</evidence>
<dbReference type="EMBL" id="JACHEU010000001">
    <property type="protein sequence ID" value="MBB6011392.1"/>
    <property type="molecule type" value="Genomic_DNA"/>
</dbReference>
<comment type="similarity">
    <text evidence="2">Belongs to the ABC transporter superfamily.</text>
</comment>
<protein>
    <submittedName>
        <fullName evidence="10">Polar amino acid transport system ATP-binding protein</fullName>
    </submittedName>
</protein>
<dbReference type="RefSeq" id="WP_183826140.1">
    <property type="nucleotide sequence ID" value="NZ_JACHEU010000001.1"/>
</dbReference>
<dbReference type="PANTHER" id="PTHR43166">
    <property type="entry name" value="AMINO ACID IMPORT ATP-BINDING PROTEIN"/>
    <property type="match status" value="1"/>
</dbReference>
<dbReference type="Gene3D" id="3.40.50.300">
    <property type="entry name" value="P-loop containing nucleotide triphosphate hydrolases"/>
    <property type="match status" value="1"/>
</dbReference>
<evidence type="ECO:0000256" key="7">
    <source>
        <dbReference type="ARBA" id="ARBA00022970"/>
    </source>
</evidence>
<dbReference type="SUPFAM" id="SSF52540">
    <property type="entry name" value="P-loop containing nucleoside triphosphate hydrolases"/>
    <property type="match status" value="1"/>
</dbReference>
<dbReference type="InterPro" id="IPR030679">
    <property type="entry name" value="ABC_ATPase_HisP-typ"/>
</dbReference>
<dbReference type="GO" id="GO:0005886">
    <property type="term" value="C:plasma membrane"/>
    <property type="evidence" value="ECO:0007669"/>
    <property type="project" value="UniProtKB-SubCell"/>
</dbReference>
<dbReference type="AlphaFoldDB" id="A0A7W9RZI4"/>
<dbReference type="PROSITE" id="PS00211">
    <property type="entry name" value="ABC_TRANSPORTER_1"/>
    <property type="match status" value="1"/>
</dbReference>
<comment type="subcellular location">
    <subcellularLocation>
        <location evidence="1">Cell membrane</location>
        <topology evidence="1">Peripheral membrane protein</topology>
    </subcellularLocation>
</comment>
<evidence type="ECO:0000256" key="8">
    <source>
        <dbReference type="ARBA" id="ARBA00023136"/>
    </source>
</evidence>
<dbReference type="PIRSF" id="PIRSF039085">
    <property type="entry name" value="ABC_ATPase_HisP"/>
    <property type="match status" value="1"/>
</dbReference>
<proteinExistence type="inferred from homology"/>
<accession>A0A7W9RZI4</accession>
<evidence type="ECO:0000256" key="1">
    <source>
        <dbReference type="ARBA" id="ARBA00004202"/>
    </source>
</evidence>
<keyword evidence="8" id="KW-0472">Membrane</keyword>
<keyword evidence="5" id="KW-0547">Nucleotide-binding</keyword>
<reference evidence="10 11" key="1">
    <citation type="submission" date="2020-08" db="EMBL/GenBank/DDBJ databases">
        <title>Genomic Encyclopedia of Type Strains, Phase IV (KMG-IV): sequencing the most valuable type-strain genomes for metagenomic binning, comparative biology and taxonomic classification.</title>
        <authorList>
            <person name="Goeker M."/>
        </authorList>
    </citation>
    <scope>NUCLEOTIDE SEQUENCE [LARGE SCALE GENOMIC DNA]</scope>
    <source>
        <strain evidence="10 11">DSM 11099</strain>
    </source>
</reference>
<dbReference type="GO" id="GO:0005524">
    <property type="term" value="F:ATP binding"/>
    <property type="evidence" value="ECO:0007669"/>
    <property type="project" value="UniProtKB-KW"/>
</dbReference>
<comment type="caution">
    <text evidence="10">The sequence shown here is derived from an EMBL/GenBank/DDBJ whole genome shotgun (WGS) entry which is preliminary data.</text>
</comment>
<sequence>MIEVKEVSKCFGALRVLKSMSFTVARGEVVCLIGPSGSGKSTMLRCVNGLERHDSGTISIDGMTVDTTSKTIGSVRAEVGMVFQRFNLFPHMTALGNIIEGPVQVRRRPKAAAKEEAMALLHKVGLADKADSYPSQLSGGQQQRIAIARALAMKPRAMLFDEPTSALDPETVGDVLVVMEDLAREGMTMLVVTHEMGFAAEVANRVLFLDRGEILEEGPPSELLRRPQNERTRDFLQRVLHPGEKAARYDNG</sequence>
<evidence type="ECO:0000256" key="3">
    <source>
        <dbReference type="ARBA" id="ARBA00022448"/>
    </source>
</evidence>
<dbReference type="PANTHER" id="PTHR43166:SF9">
    <property type="entry name" value="GLUTAMATE_ASPARTATE IMPORT ATP-BINDING PROTEIN GLTL"/>
    <property type="match status" value="1"/>
</dbReference>
<dbReference type="GO" id="GO:0016887">
    <property type="term" value="F:ATP hydrolysis activity"/>
    <property type="evidence" value="ECO:0007669"/>
    <property type="project" value="InterPro"/>
</dbReference>
<dbReference type="GO" id="GO:0015424">
    <property type="term" value="F:ABC-type amino acid transporter activity"/>
    <property type="evidence" value="ECO:0007669"/>
    <property type="project" value="InterPro"/>
</dbReference>
<evidence type="ECO:0000256" key="4">
    <source>
        <dbReference type="ARBA" id="ARBA00022475"/>
    </source>
</evidence>